<dbReference type="GO" id="GO:0006491">
    <property type="term" value="P:N-glycan processing"/>
    <property type="evidence" value="ECO:0007669"/>
    <property type="project" value="TreeGrafter"/>
</dbReference>
<evidence type="ECO:0000256" key="4">
    <source>
        <dbReference type="ARBA" id="ARBA00023157"/>
    </source>
</evidence>
<keyword evidence="5" id="KW-0175">Coiled coil</keyword>
<evidence type="ECO:0000259" key="7">
    <source>
        <dbReference type="PROSITE" id="PS51914"/>
    </source>
</evidence>
<name>A0A0D2PP26_HYPSF</name>
<dbReference type="OMA" id="YENGQHC"/>
<dbReference type="SUPFAM" id="SSF50911">
    <property type="entry name" value="Mannose 6-phosphate receptor domain"/>
    <property type="match status" value="1"/>
</dbReference>
<feature type="signal peptide" evidence="6">
    <location>
        <begin position="1"/>
        <end position="16"/>
    </location>
</feature>
<evidence type="ECO:0000313" key="9">
    <source>
        <dbReference type="Proteomes" id="UP000054270"/>
    </source>
</evidence>
<dbReference type="PANTHER" id="PTHR12630">
    <property type="entry name" value="N-LINKED OLIGOSACCHARIDE PROCESSING"/>
    <property type="match status" value="1"/>
</dbReference>
<feature type="coiled-coil region" evidence="5">
    <location>
        <begin position="374"/>
        <end position="408"/>
    </location>
</feature>
<keyword evidence="2 6" id="KW-0732">Signal</keyword>
<evidence type="ECO:0000313" key="8">
    <source>
        <dbReference type="EMBL" id="KJA21640.1"/>
    </source>
</evidence>
<keyword evidence="4" id="KW-1015">Disulfide bond</keyword>
<dbReference type="GO" id="GO:0017177">
    <property type="term" value="C:glucosidase II complex"/>
    <property type="evidence" value="ECO:0007669"/>
    <property type="project" value="TreeGrafter"/>
</dbReference>
<feature type="coiled-coil region" evidence="5">
    <location>
        <begin position="149"/>
        <end position="227"/>
    </location>
</feature>
<dbReference type="PROSITE" id="PS51914">
    <property type="entry name" value="MRH"/>
    <property type="match status" value="1"/>
</dbReference>
<dbReference type="Proteomes" id="UP000054270">
    <property type="component" value="Unassembled WGS sequence"/>
</dbReference>
<evidence type="ECO:0000256" key="1">
    <source>
        <dbReference type="ARBA" id="ARBA00022387"/>
    </source>
</evidence>
<evidence type="ECO:0000256" key="6">
    <source>
        <dbReference type="SAM" id="SignalP"/>
    </source>
</evidence>
<dbReference type="PANTHER" id="PTHR12630:SF1">
    <property type="entry name" value="GLUCOSIDASE 2 SUBUNIT BETA"/>
    <property type="match status" value="1"/>
</dbReference>
<feature type="domain" description="MRH" evidence="7">
    <location>
        <begin position="422"/>
        <end position="529"/>
    </location>
</feature>
<dbReference type="STRING" id="945553.A0A0D2PP26"/>
<evidence type="ECO:0000256" key="2">
    <source>
        <dbReference type="ARBA" id="ARBA00022729"/>
    </source>
</evidence>
<dbReference type="InterPro" id="IPR036607">
    <property type="entry name" value="PRKCSH"/>
</dbReference>
<dbReference type="Pfam" id="PF12999">
    <property type="entry name" value="PRKCSH-like"/>
    <property type="match status" value="1"/>
</dbReference>
<sequence length="544" mass="60609">MIPWVFLVCSLPLSAAVVPTKTLGVSPDLSSKYVPSKAGTWRCLDGSKEISWDFVNDDSCDCLDGSDEPGTGACPDTQFYCQNEGHIGTYIPSSRVNDGLCEVQCCDGSDERSGVCPNLCKEIGDAYKKKRDAELKIQREGAKVRSSYIAYAHQEKKRLEAEAQALAEQIKIKEKEVQRLQDIAERTESLSQAALEQKKKSPLYQSLLAHNNALKSLQREHNKHLEREKALGEILDALRTGYNPNYQDMAVLEAVRGWEELAGLPHINDVGKETEGSEESKEEDAVIEEELEEGALSADDLQREVPGLLDTDYISLMLEHEEHIQAPVEGSILFDLTSYMPDSVIPAYEDFKDILISWLQKFGIVSADGSAADSSRAQQALHDAENELDSLKKNMETAESDAKEIFNIHGFGAKGEWKKLDGTCLEKDTGDYTYEVCLFKEVKQKPNHGGTTFSLGKFESWNPSSEVEPGRPEFYQKQVYKHGTRCWNGPERNVVLKLTCGVENAILTVQELEKCEYEFTGTSPALCLSVQENGTKNGQPREEL</sequence>
<dbReference type="AlphaFoldDB" id="A0A0D2PP26"/>
<proteinExistence type="predicted"/>
<dbReference type="Gene3D" id="2.70.130.10">
    <property type="entry name" value="Mannose-6-phosphate receptor binding domain"/>
    <property type="match status" value="1"/>
</dbReference>
<accession>A0A0D2PP26</accession>
<evidence type="ECO:0000256" key="3">
    <source>
        <dbReference type="ARBA" id="ARBA00022824"/>
    </source>
</evidence>
<reference evidence="9" key="1">
    <citation type="submission" date="2014-04" db="EMBL/GenBank/DDBJ databases">
        <title>Evolutionary Origins and Diversification of the Mycorrhizal Mutualists.</title>
        <authorList>
            <consortium name="DOE Joint Genome Institute"/>
            <consortium name="Mycorrhizal Genomics Consortium"/>
            <person name="Kohler A."/>
            <person name="Kuo A."/>
            <person name="Nagy L.G."/>
            <person name="Floudas D."/>
            <person name="Copeland A."/>
            <person name="Barry K.W."/>
            <person name="Cichocki N."/>
            <person name="Veneault-Fourrey C."/>
            <person name="LaButti K."/>
            <person name="Lindquist E.A."/>
            <person name="Lipzen A."/>
            <person name="Lundell T."/>
            <person name="Morin E."/>
            <person name="Murat C."/>
            <person name="Riley R."/>
            <person name="Ohm R."/>
            <person name="Sun H."/>
            <person name="Tunlid A."/>
            <person name="Henrissat B."/>
            <person name="Grigoriev I.V."/>
            <person name="Hibbett D.S."/>
            <person name="Martin F."/>
        </authorList>
    </citation>
    <scope>NUCLEOTIDE SEQUENCE [LARGE SCALE GENOMIC DNA]</scope>
    <source>
        <strain evidence="9">FD-334 SS-4</strain>
    </source>
</reference>
<gene>
    <name evidence="8" type="ORF">HYPSUDRAFT_41755</name>
</gene>
<dbReference type="InterPro" id="IPR044865">
    <property type="entry name" value="MRH_dom"/>
</dbReference>
<dbReference type="EMBL" id="KN817556">
    <property type="protein sequence ID" value="KJA21640.1"/>
    <property type="molecule type" value="Genomic_DNA"/>
</dbReference>
<keyword evidence="3" id="KW-0256">Endoplasmic reticulum</keyword>
<dbReference type="Pfam" id="PF13015">
    <property type="entry name" value="PRKCSH_1"/>
    <property type="match status" value="1"/>
</dbReference>
<keyword evidence="9" id="KW-1185">Reference proteome</keyword>
<organism evidence="8 9">
    <name type="scientific">Hypholoma sublateritium (strain FD-334 SS-4)</name>
    <dbReference type="NCBI Taxonomy" id="945553"/>
    <lineage>
        <taxon>Eukaryota</taxon>
        <taxon>Fungi</taxon>
        <taxon>Dikarya</taxon>
        <taxon>Basidiomycota</taxon>
        <taxon>Agaricomycotina</taxon>
        <taxon>Agaricomycetes</taxon>
        <taxon>Agaricomycetidae</taxon>
        <taxon>Agaricales</taxon>
        <taxon>Agaricineae</taxon>
        <taxon>Strophariaceae</taxon>
        <taxon>Hypholoma</taxon>
    </lineage>
</organism>
<dbReference type="InterPro" id="IPR028146">
    <property type="entry name" value="PRKCSH_N"/>
</dbReference>
<feature type="chain" id="PRO_5002249595" description="Glucosidase 2 subunit beta" evidence="6">
    <location>
        <begin position="17"/>
        <end position="544"/>
    </location>
</feature>
<dbReference type="InterPro" id="IPR009011">
    <property type="entry name" value="Man6P_isomerase_rcpt-bd_dom_sf"/>
</dbReference>
<dbReference type="InterPro" id="IPR039794">
    <property type="entry name" value="Gtb1-like"/>
</dbReference>
<evidence type="ECO:0000256" key="5">
    <source>
        <dbReference type="SAM" id="Coils"/>
    </source>
</evidence>
<protein>
    <recommendedName>
        <fullName evidence="1">Glucosidase 2 subunit beta</fullName>
    </recommendedName>
</protein>
<dbReference type="OrthoDB" id="28322at2759"/>